<feature type="transmembrane region" description="Helical" evidence="1">
    <location>
        <begin position="196"/>
        <end position="213"/>
    </location>
</feature>
<keyword evidence="3" id="KW-1185">Reference proteome</keyword>
<keyword evidence="1" id="KW-0812">Transmembrane</keyword>
<dbReference type="Proteomes" id="UP001154061">
    <property type="component" value="Unassembled WGS sequence"/>
</dbReference>
<comment type="caution">
    <text evidence="2">The sequence shown here is derived from an EMBL/GenBank/DDBJ whole genome shotgun (WGS) entry which is preliminary data.</text>
</comment>
<keyword evidence="1" id="KW-1133">Transmembrane helix</keyword>
<feature type="transmembrane region" description="Helical" evidence="1">
    <location>
        <begin position="91"/>
        <end position="113"/>
    </location>
</feature>
<protein>
    <submittedName>
        <fullName evidence="2">Uncharacterized protein</fullName>
    </submittedName>
</protein>
<feature type="transmembrane region" description="Helical" evidence="1">
    <location>
        <begin position="58"/>
        <end position="79"/>
    </location>
</feature>
<proteinExistence type="predicted"/>
<evidence type="ECO:0000256" key="1">
    <source>
        <dbReference type="SAM" id="Phobius"/>
    </source>
</evidence>
<evidence type="ECO:0000313" key="3">
    <source>
        <dbReference type="Proteomes" id="UP001154061"/>
    </source>
</evidence>
<feature type="transmembrane region" description="Helical" evidence="1">
    <location>
        <begin position="133"/>
        <end position="153"/>
    </location>
</feature>
<feature type="transmembrane region" description="Helical" evidence="1">
    <location>
        <begin position="325"/>
        <end position="345"/>
    </location>
</feature>
<dbReference type="AlphaFoldDB" id="A0A9Q4KY34"/>
<feature type="transmembrane region" description="Helical" evidence="1">
    <location>
        <begin position="32"/>
        <end position="52"/>
    </location>
</feature>
<feature type="transmembrane region" description="Helical" evidence="1">
    <location>
        <begin position="260"/>
        <end position="282"/>
    </location>
</feature>
<dbReference type="EMBL" id="JAMQOT010000003">
    <property type="protein sequence ID" value="MDF9745868.1"/>
    <property type="molecule type" value="Genomic_DNA"/>
</dbReference>
<name>A0A9Q4KY34_9EURY</name>
<dbReference type="RefSeq" id="WP_277521369.1">
    <property type="nucleotide sequence ID" value="NZ_JAMQOT010000003.1"/>
</dbReference>
<feature type="transmembrane region" description="Helical" evidence="1">
    <location>
        <begin position="233"/>
        <end position="254"/>
    </location>
</feature>
<evidence type="ECO:0000313" key="2">
    <source>
        <dbReference type="EMBL" id="MDF9745868.1"/>
    </source>
</evidence>
<feature type="transmembrane region" description="Helical" evidence="1">
    <location>
        <begin position="165"/>
        <end position="184"/>
    </location>
</feature>
<reference evidence="2" key="1">
    <citation type="submission" date="2022-06" db="EMBL/GenBank/DDBJ databases">
        <title>Natrinema sp. a new haloarchaeum isolate from saline soil.</title>
        <authorList>
            <person name="Strakova D."/>
            <person name="Galisteo C."/>
            <person name="Sanchez-Porro C."/>
            <person name="Ventosa A."/>
        </authorList>
    </citation>
    <scope>NUCLEOTIDE SEQUENCE</scope>
    <source>
        <strain evidence="2">S1CR25-10</strain>
    </source>
</reference>
<keyword evidence="1" id="KW-0472">Membrane</keyword>
<accession>A0A9Q4KY34</accession>
<feature type="transmembrane region" description="Helical" evidence="1">
    <location>
        <begin position="289"/>
        <end position="310"/>
    </location>
</feature>
<sequence>MSTDTNTNSLFSKVFKRSPDADYLEGAAPWRIGLSMAATWSWGAAIAVAISVLHTMGIAPFVVWVTFNCLSIGLFGLYYRYIPNVSRWKTLLPMLLMWGFIGYFAIVMNLNTILAVLGGNMDIPATGFMTETYALYTTIAIGLAITWIIGVYGLRGSVLTDVGQLSLQFVGAIGILVVGLANGYSPSFEMGLDQQSFMITASMGFIFGATASGMQWQRMETLPDRDDQFKASLWGSAIFTAFMLVVAPAAFVFTGDVWQSAFLVIGALAVATSTADSGSALLQYISQRFYLPASGGTILTLAAVLSFHLLADMGLTGIWSFYASVRWQVILALIVGTLIYNVVGVPDSVKAFARKVRFVLDDQVLSDEKVQKYYADD</sequence>
<gene>
    <name evidence="2" type="ORF">NDI89_09765</name>
</gene>
<organism evidence="2 3">
    <name type="scientific">Natrinema salsiterrestre</name>
    <dbReference type="NCBI Taxonomy" id="2950540"/>
    <lineage>
        <taxon>Archaea</taxon>
        <taxon>Methanobacteriati</taxon>
        <taxon>Methanobacteriota</taxon>
        <taxon>Stenosarchaea group</taxon>
        <taxon>Halobacteria</taxon>
        <taxon>Halobacteriales</taxon>
        <taxon>Natrialbaceae</taxon>
        <taxon>Natrinema</taxon>
    </lineage>
</organism>